<name>A0A6G4TZX6_9ACTN</name>
<dbReference type="EMBL" id="JAAKZV010000040">
    <property type="protein sequence ID" value="NGN64678.1"/>
    <property type="molecule type" value="Genomic_DNA"/>
</dbReference>
<evidence type="ECO:0000313" key="1">
    <source>
        <dbReference type="EMBL" id="NGN64678.1"/>
    </source>
</evidence>
<dbReference type="Proteomes" id="UP000481583">
    <property type="component" value="Unassembled WGS sequence"/>
</dbReference>
<protein>
    <submittedName>
        <fullName evidence="1">HEAT repeat domain-containing protein</fullName>
    </submittedName>
</protein>
<reference evidence="1 2" key="1">
    <citation type="submission" date="2020-02" db="EMBL/GenBank/DDBJ databases">
        <title>Whole-genome analyses of novel actinobacteria.</title>
        <authorList>
            <person name="Sahin N."/>
        </authorList>
    </citation>
    <scope>NUCLEOTIDE SEQUENCE [LARGE SCALE GENOMIC DNA]</scope>
    <source>
        <strain evidence="1 2">A7024</strain>
    </source>
</reference>
<accession>A0A6G4TZX6</accession>
<organism evidence="1 2">
    <name type="scientific">Streptomyces coryli</name>
    <dbReference type="NCBI Taxonomy" id="1128680"/>
    <lineage>
        <taxon>Bacteria</taxon>
        <taxon>Bacillati</taxon>
        <taxon>Actinomycetota</taxon>
        <taxon>Actinomycetes</taxon>
        <taxon>Kitasatosporales</taxon>
        <taxon>Streptomycetaceae</taxon>
        <taxon>Streptomyces</taxon>
    </lineage>
</organism>
<comment type="caution">
    <text evidence="1">The sequence shown here is derived from an EMBL/GenBank/DDBJ whole genome shotgun (WGS) entry which is preliminary data.</text>
</comment>
<sequence length="209" mass="22185">MDDEFTALTRRVQAELHGHAAWAAYERVVSLARAAAVNSTARDTLAGYLDAPAQPLWAREVAAYALGAAGDRRAFETLVLLLNYRDPARGATAADALAKLGDPRTARAAAALATNPLRTSYARHAVLLLGRLRAPESVPALISTLERLVRGPDHHWPVANACIAGLGAAADERAIPVLTSARVFPELRDTAAEALARIWRQAPPSSSSA</sequence>
<dbReference type="Pfam" id="PF03130">
    <property type="entry name" value="HEAT_PBS"/>
    <property type="match status" value="1"/>
</dbReference>
<dbReference type="InterPro" id="IPR016024">
    <property type="entry name" value="ARM-type_fold"/>
</dbReference>
<dbReference type="InterPro" id="IPR004155">
    <property type="entry name" value="PBS_lyase_HEAT"/>
</dbReference>
<dbReference type="SUPFAM" id="SSF48371">
    <property type="entry name" value="ARM repeat"/>
    <property type="match status" value="1"/>
</dbReference>
<evidence type="ECO:0000313" key="2">
    <source>
        <dbReference type="Proteomes" id="UP000481583"/>
    </source>
</evidence>
<dbReference type="AlphaFoldDB" id="A0A6G4TZX6"/>
<dbReference type="Gene3D" id="1.25.10.10">
    <property type="entry name" value="Leucine-rich Repeat Variant"/>
    <property type="match status" value="1"/>
</dbReference>
<proteinExistence type="predicted"/>
<dbReference type="InterPro" id="IPR011989">
    <property type="entry name" value="ARM-like"/>
</dbReference>
<gene>
    <name evidence="1" type="ORF">G5C51_12295</name>
</gene>
<dbReference type="RefSeq" id="WP_165236393.1">
    <property type="nucleotide sequence ID" value="NZ_JAAKZV010000040.1"/>
</dbReference>
<keyword evidence="2" id="KW-1185">Reference proteome</keyword>